<dbReference type="Pfam" id="PF07993">
    <property type="entry name" value="NAD_binding_4"/>
    <property type="match status" value="1"/>
</dbReference>
<dbReference type="InterPro" id="IPR013120">
    <property type="entry name" value="FAR_NAD-bd"/>
</dbReference>
<keyword evidence="1" id="KW-0443">Lipid metabolism</keyword>
<comment type="similarity">
    <text evidence="1">Belongs to the fatty acyl-CoA reductase family.</text>
</comment>
<name>A0A9C6WWN4_FRAOC</name>
<protein>
    <recommendedName>
        <fullName evidence="1">Fatty acyl-CoA reductase</fullName>
        <ecNumber evidence="1">1.2.1.84</ecNumber>
    </recommendedName>
</protein>
<dbReference type="OrthoDB" id="8195591at2759"/>
<evidence type="ECO:0000313" key="4">
    <source>
        <dbReference type="RefSeq" id="XP_052121100.1"/>
    </source>
</evidence>
<reference evidence="4" key="1">
    <citation type="submission" date="2025-08" db="UniProtKB">
        <authorList>
            <consortium name="RefSeq"/>
        </authorList>
    </citation>
    <scope>IDENTIFICATION</scope>
    <source>
        <tissue evidence="4">Whole organism</tissue>
    </source>
</reference>
<keyword evidence="1" id="KW-0560">Oxidoreductase</keyword>
<organism evidence="3 4">
    <name type="scientific">Frankliniella occidentalis</name>
    <name type="common">Western flower thrips</name>
    <name type="synonym">Euthrips occidentalis</name>
    <dbReference type="NCBI Taxonomy" id="133901"/>
    <lineage>
        <taxon>Eukaryota</taxon>
        <taxon>Metazoa</taxon>
        <taxon>Ecdysozoa</taxon>
        <taxon>Arthropoda</taxon>
        <taxon>Hexapoda</taxon>
        <taxon>Insecta</taxon>
        <taxon>Pterygota</taxon>
        <taxon>Neoptera</taxon>
        <taxon>Paraneoptera</taxon>
        <taxon>Thysanoptera</taxon>
        <taxon>Terebrantia</taxon>
        <taxon>Thripoidea</taxon>
        <taxon>Thripidae</taxon>
        <taxon>Frankliniella</taxon>
    </lineage>
</organism>
<dbReference type="GO" id="GO:0080019">
    <property type="term" value="F:alcohol-forming very long-chain fatty acyl-CoA reductase activity"/>
    <property type="evidence" value="ECO:0007669"/>
    <property type="project" value="InterPro"/>
</dbReference>
<dbReference type="SUPFAM" id="SSF51735">
    <property type="entry name" value="NAD(P)-binding Rossmann-fold domains"/>
    <property type="match status" value="1"/>
</dbReference>
<evidence type="ECO:0000259" key="2">
    <source>
        <dbReference type="Pfam" id="PF07993"/>
    </source>
</evidence>
<dbReference type="KEGG" id="foc:127748982"/>
<dbReference type="GO" id="GO:0005777">
    <property type="term" value="C:peroxisome"/>
    <property type="evidence" value="ECO:0007669"/>
    <property type="project" value="TreeGrafter"/>
</dbReference>
<keyword evidence="3" id="KW-1185">Reference proteome</keyword>
<sequence>MSLTTPYACYRDRPGSRDAQWPQDRRSTMFWKKEPQPAVGPPVSDELHAIRDEVQAERTRLRGERAALPTVAEFYKGRSVFVTGGSGFLGRLIVEQVLRTCPDVGNVYLVLRAKKGVSPLDRIKTLTDVALFDRLRAEQPHALDKIVVLPGDITELGLGLSQEHRALLQREVSVVYHVAASVRFDDPFQKAVFTNLRSTREVVELARGMPLLKSLVHVSTAYCNADQMLLHERVYRQRLDWRDVVNWAENLNGADVQAVNYLGHK</sequence>
<dbReference type="AlphaFoldDB" id="A0A9C6WWN4"/>
<dbReference type="GO" id="GO:0102965">
    <property type="term" value="F:alcohol-forming long-chain fatty acyl-CoA reductase activity"/>
    <property type="evidence" value="ECO:0007669"/>
    <property type="project" value="UniProtKB-EC"/>
</dbReference>
<comment type="function">
    <text evidence="1">Catalyzes the reduction of fatty acyl-CoA to fatty alcohols.</text>
</comment>
<keyword evidence="1" id="KW-0444">Lipid biosynthesis</keyword>
<dbReference type="PANTHER" id="PTHR11011:SF24">
    <property type="entry name" value="FATTY ACYL-COA REDUCTASE"/>
    <property type="match status" value="1"/>
</dbReference>
<dbReference type="RefSeq" id="XP_052121100.1">
    <property type="nucleotide sequence ID" value="XM_052265140.1"/>
</dbReference>
<dbReference type="EC" id="1.2.1.84" evidence="1"/>
<feature type="domain" description="Thioester reductase (TE)" evidence="2">
    <location>
        <begin position="82"/>
        <end position="239"/>
    </location>
</feature>
<evidence type="ECO:0000313" key="3">
    <source>
        <dbReference type="Proteomes" id="UP000504606"/>
    </source>
</evidence>
<accession>A0A9C6WWN4</accession>
<dbReference type="PANTHER" id="PTHR11011">
    <property type="entry name" value="MALE STERILITY PROTEIN 2-RELATED"/>
    <property type="match status" value="1"/>
</dbReference>
<dbReference type="GeneID" id="127748982"/>
<dbReference type="Proteomes" id="UP000504606">
    <property type="component" value="Unplaced"/>
</dbReference>
<evidence type="ECO:0000256" key="1">
    <source>
        <dbReference type="RuleBase" id="RU363097"/>
    </source>
</evidence>
<dbReference type="InterPro" id="IPR036291">
    <property type="entry name" value="NAD(P)-bd_dom_sf"/>
</dbReference>
<comment type="catalytic activity">
    <reaction evidence="1">
        <text>a long-chain fatty acyl-CoA + 2 NADPH + 2 H(+) = a long-chain primary fatty alcohol + 2 NADP(+) + CoA</text>
        <dbReference type="Rhea" id="RHEA:52716"/>
        <dbReference type="ChEBI" id="CHEBI:15378"/>
        <dbReference type="ChEBI" id="CHEBI:57287"/>
        <dbReference type="ChEBI" id="CHEBI:57783"/>
        <dbReference type="ChEBI" id="CHEBI:58349"/>
        <dbReference type="ChEBI" id="CHEBI:77396"/>
        <dbReference type="ChEBI" id="CHEBI:83139"/>
        <dbReference type="EC" id="1.2.1.84"/>
    </reaction>
</comment>
<dbReference type="Gene3D" id="3.40.50.720">
    <property type="entry name" value="NAD(P)-binding Rossmann-like Domain"/>
    <property type="match status" value="1"/>
</dbReference>
<dbReference type="InterPro" id="IPR026055">
    <property type="entry name" value="FAR"/>
</dbReference>
<dbReference type="GO" id="GO:0035336">
    <property type="term" value="P:long-chain fatty-acyl-CoA metabolic process"/>
    <property type="evidence" value="ECO:0007669"/>
    <property type="project" value="TreeGrafter"/>
</dbReference>
<proteinExistence type="inferred from homology"/>
<gene>
    <name evidence="4" type="primary">LOC127748982</name>
</gene>
<keyword evidence="1" id="KW-0521">NADP</keyword>